<dbReference type="InterPro" id="IPR011992">
    <property type="entry name" value="EF-hand-dom_pair"/>
</dbReference>
<keyword evidence="1" id="KW-0732">Signal</keyword>
<evidence type="ECO:0000313" key="2">
    <source>
        <dbReference type="EMBL" id="RIA37810.1"/>
    </source>
</evidence>
<proteinExistence type="predicted"/>
<evidence type="ECO:0000256" key="1">
    <source>
        <dbReference type="SAM" id="SignalP"/>
    </source>
</evidence>
<gene>
    <name evidence="2" type="ORF">DFR49_3698</name>
</gene>
<evidence type="ECO:0008006" key="4">
    <source>
        <dbReference type="Google" id="ProtNLM"/>
    </source>
</evidence>
<keyword evidence="3" id="KW-1185">Reference proteome</keyword>
<dbReference type="RefSeq" id="WP_170151052.1">
    <property type="nucleotide sequence ID" value="NZ_QXDC01000004.1"/>
</dbReference>
<dbReference type="Gene3D" id="1.10.238.10">
    <property type="entry name" value="EF-hand"/>
    <property type="match status" value="1"/>
</dbReference>
<evidence type="ECO:0000313" key="3">
    <source>
        <dbReference type="Proteomes" id="UP000266568"/>
    </source>
</evidence>
<sequence length="162" mass="17676">MRLLLALPLLAFALPAAAQTAPQAADVPYVTPLGQPPISTMVVEPVAMMLAACDADGDARVTRDEARACLARSFASTDTAGAGSLGYIAYSDWAERYLGDRNALPSPFETDIDHDNRITLAEMTAKIDTIFDRLDRDRDGILVRAELLTIRPGGFDRQRKRR</sequence>
<dbReference type="AlphaFoldDB" id="A0A397NJV3"/>
<reference evidence="2 3" key="1">
    <citation type="submission" date="2018-08" db="EMBL/GenBank/DDBJ databases">
        <title>Genomic Encyclopedia of Type Strains, Phase IV (KMG-IV): sequencing the most valuable type-strain genomes for metagenomic binning, comparative biology and taxonomic classification.</title>
        <authorList>
            <person name="Goeker M."/>
        </authorList>
    </citation>
    <scope>NUCLEOTIDE SEQUENCE [LARGE SCALE GENOMIC DNA]</scope>
    <source>
        <strain evidence="2 3">DSM 25527</strain>
    </source>
</reference>
<feature type="chain" id="PRO_5017237934" description="EF hand domain-containing protein" evidence="1">
    <location>
        <begin position="19"/>
        <end position="162"/>
    </location>
</feature>
<organism evidence="2 3">
    <name type="scientific">Hephaestia caeni</name>
    <dbReference type="NCBI Taxonomy" id="645617"/>
    <lineage>
        <taxon>Bacteria</taxon>
        <taxon>Pseudomonadati</taxon>
        <taxon>Pseudomonadota</taxon>
        <taxon>Alphaproteobacteria</taxon>
        <taxon>Sphingomonadales</taxon>
        <taxon>Sphingomonadaceae</taxon>
        <taxon>Hephaestia</taxon>
    </lineage>
</organism>
<dbReference type="SUPFAM" id="SSF47473">
    <property type="entry name" value="EF-hand"/>
    <property type="match status" value="1"/>
</dbReference>
<name>A0A397NJV3_9SPHN</name>
<feature type="signal peptide" evidence="1">
    <location>
        <begin position="1"/>
        <end position="18"/>
    </location>
</feature>
<dbReference type="Proteomes" id="UP000266568">
    <property type="component" value="Unassembled WGS sequence"/>
</dbReference>
<accession>A0A397NJV3</accession>
<protein>
    <recommendedName>
        <fullName evidence="4">EF hand domain-containing protein</fullName>
    </recommendedName>
</protein>
<comment type="caution">
    <text evidence="2">The sequence shown here is derived from an EMBL/GenBank/DDBJ whole genome shotgun (WGS) entry which is preliminary data.</text>
</comment>
<dbReference type="EMBL" id="QXDC01000004">
    <property type="protein sequence ID" value="RIA37810.1"/>
    <property type="molecule type" value="Genomic_DNA"/>
</dbReference>